<evidence type="ECO:0000313" key="3">
    <source>
        <dbReference type="Proteomes" id="UP000325440"/>
    </source>
</evidence>
<name>A0A5E4N4W2_9HEMI</name>
<feature type="compositionally biased region" description="Polar residues" evidence="1">
    <location>
        <begin position="172"/>
        <end position="205"/>
    </location>
</feature>
<protein>
    <submittedName>
        <fullName evidence="2">Uncharacterized protein</fullName>
    </submittedName>
</protein>
<keyword evidence="3" id="KW-1185">Reference proteome</keyword>
<organism evidence="2 3">
    <name type="scientific">Cinara cedri</name>
    <dbReference type="NCBI Taxonomy" id="506608"/>
    <lineage>
        <taxon>Eukaryota</taxon>
        <taxon>Metazoa</taxon>
        <taxon>Ecdysozoa</taxon>
        <taxon>Arthropoda</taxon>
        <taxon>Hexapoda</taxon>
        <taxon>Insecta</taxon>
        <taxon>Pterygota</taxon>
        <taxon>Neoptera</taxon>
        <taxon>Paraneoptera</taxon>
        <taxon>Hemiptera</taxon>
        <taxon>Sternorrhyncha</taxon>
        <taxon>Aphidomorpha</taxon>
        <taxon>Aphidoidea</taxon>
        <taxon>Aphididae</taxon>
        <taxon>Lachninae</taxon>
        <taxon>Cinara</taxon>
    </lineage>
</organism>
<feature type="region of interest" description="Disordered" evidence="1">
    <location>
        <begin position="166"/>
        <end position="205"/>
    </location>
</feature>
<sequence length="205" mass="23222">MMRRKLNFIGGGGGSGEYCRASPLSECFVESDIQRQIRDRFDEECPYSLVRKSTRNSPKAPKTCNSQVWQVAVNTVAKKRDTFRRGMSSVCRSMNKLRTGFKAATQKLRPATRRRFKLDESPMTPNTPKTRSKCLLGRTPTKMYSPFAIDTPPSLRRRFANRRNRLIETESNKSLNGKSESNSSGTLSNNNQLKISTNKTESSLI</sequence>
<dbReference type="EMBL" id="CABPRJ010001897">
    <property type="protein sequence ID" value="VVC39732.1"/>
    <property type="molecule type" value="Genomic_DNA"/>
</dbReference>
<dbReference type="OrthoDB" id="75343at2759"/>
<gene>
    <name evidence="2" type="ORF">CINCED_3A004996</name>
</gene>
<reference evidence="2 3" key="1">
    <citation type="submission" date="2019-08" db="EMBL/GenBank/DDBJ databases">
        <authorList>
            <person name="Alioto T."/>
            <person name="Alioto T."/>
            <person name="Gomez Garrido J."/>
        </authorList>
    </citation>
    <scope>NUCLEOTIDE SEQUENCE [LARGE SCALE GENOMIC DNA]</scope>
</reference>
<proteinExistence type="predicted"/>
<dbReference type="Proteomes" id="UP000325440">
    <property type="component" value="Unassembled WGS sequence"/>
</dbReference>
<evidence type="ECO:0000313" key="2">
    <source>
        <dbReference type="EMBL" id="VVC39732.1"/>
    </source>
</evidence>
<dbReference type="AlphaFoldDB" id="A0A5E4N4W2"/>
<accession>A0A5E4N4W2</accession>
<evidence type="ECO:0000256" key="1">
    <source>
        <dbReference type="SAM" id="MobiDB-lite"/>
    </source>
</evidence>